<keyword evidence="7" id="KW-0479">Metal-binding</keyword>
<dbReference type="FunFam" id="3.60.21.10:FF:000035">
    <property type="entry name" value="Lariat debranching enzyme"/>
    <property type="match status" value="1"/>
</dbReference>
<gene>
    <name evidence="15" type="ORF">CDAUBV1_LOCUS17065</name>
</gene>
<feature type="compositionally biased region" description="Polar residues" evidence="13">
    <location>
        <begin position="416"/>
        <end position="428"/>
    </location>
</feature>
<dbReference type="InterPro" id="IPR004843">
    <property type="entry name" value="Calcineurin-like_PHP"/>
</dbReference>
<feature type="compositionally biased region" description="Acidic residues" evidence="13">
    <location>
        <begin position="586"/>
        <end position="599"/>
    </location>
</feature>
<dbReference type="PANTHER" id="PTHR12849:SF0">
    <property type="entry name" value="LARIAT DEBRANCHING ENZYME"/>
    <property type="match status" value="1"/>
</dbReference>
<feature type="region of interest" description="Disordered" evidence="13">
    <location>
        <begin position="277"/>
        <end position="339"/>
    </location>
</feature>
<evidence type="ECO:0000256" key="10">
    <source>
        <dbReference type="ARBA" id="ARBA00023004"/>
    </source>
</evidence>
<proteinExistence type="inferred from homology"/>
<dbReference type="InterPro" id="IPR041816">
    <property type="entry name" value="Dbr1_N"/>
</dbReference>
<feature type="region of interest" description="Disordered" evidence="13">
    <location>
        <begin position="657"/>
        <end position="683"/>
    </location>
</feature>
<comment type="similarity">
    <text evidence="5">Belongs to the lariat debranching enzyme family.</text>
</comment>
<feature type="compositionally biased region" description="Acidic residues" evidence="13">
    <location>
        <begin position="484"/>
        <end position="495"/>
    </location>
</feature>
<comment type="cofactor">
    <cofactor evidence="1">
        <name>Mn(2+)</name>
        <dbReference type="ChEBI" id="CHEBI:29035"/>
    </cofactor>
</comment>
<dbReference type="Pfam" id="PF05011">
    <property type="entry name" value="DBR1"/>
    <property type="match status" value="2"/>
</dbReference>
<keyword evidence="8" id="KW-0378">Hydrolase</keyword>
<evidence type="ECO:0000256" key="2">
    <source>
        <dbReference type="ARBA" id="ARBA00001947"/>
    </source>
</evidence>
<dbReference type="InterPro" id="IPR007708">
    <property type="entry name" value="DBR1_C"/>
</dbReference>
<feature type="region of interest" description="Disordered" evidence="13">
    <location>
        <begin position="412"/>
        <end position="432"/>
    </location>
</feature>
<dbReference type="Pfam" id="PF00149">
    <property type="entry name" value="Metallophos"/>
    <property type="match status" value="1"/>
</dbReference>
<evidence type="ECO:0000256" key="8">
    <source>
        <dbReference type="ARBA" id="ARBA00022801"/>
    </source>
</evidence>
<dbReference type="GO" id="GO:0008419">
    <property type="term" value="F:RNA lariat debranching enzyme activity"/>
    <property type="evidence" value="ECO:0007669"/>
    <property type="project" value="TreeGrafter"/>
</dbReference>
<evidence type="ECO:0000256" key="6">
    <source>
        <dbReference type="ARBA" id="ARBA00022664"/>
    </source>
</evidence>
<keyword evidence="10" id="KW-0408">Iron</keyword>
<feature type="domain" description="Lariat debranching enzyme C-terminal" evidence="14">
    <location>
        <begin position="236"/>
        <end position="459"/>
    </location>
</feature>
<dbReference type="GO" id="GO:0046872">
    <property type="term" value="F:metal ion binding"/>
    <property type="evidence" value="ECO:0007669"/>
    <property type="project" value="UniProtKB-KW"/>
</dbReference>
<evidence type="ECO:0000313" key="16">
    <source>
        <dbReference type="Proteomes" id="UP001497525"/>
    </source>
</evidence>
<organism evidence="15 16">
    <name type="scientific">Calicophoron daubneyi</name>
    <name type="common">Rumen fluke</name>
    <name type="synonym">Paramphistomum daubneyi</name>
    <dbReference type="NCBI Taxonomy" id="300641"/>
    <lineage>
        <taxon>Eukaryota</taxon>
        <taxon>Metazoa</taxon>
        <taxon>Spiralia</taxon>
        <taxon>Lophotrochozoa</taxon>
        <taxon>Platyhelminthes</taxon>
        <taxon>Trematoda</taxon>
        <taxon>Digenea</taxon>
        <taxon>Plagiorchiida</taxon>
        <taxon>Pronocephalata</taxon>
        <taxon>Paramphistomoidea</taxon>
        <taxon>Paramphistomidae</taxon>
        <taxon>Calicophoron</taxon>
    </lineage>
</organism>
<comment type="caution">
    <text evidence="15">The sequence shown here is derived from an EMBL/GenBank/DDBJ whole genome shotgun (WGS) entry which is preliminary data.</text>
</comment>
<reference evidence="15" key="1">
    <citation type="submission" date="2024-06" db="EMBL/GenBank/DDBJ databases">
        <authorList>
            <person name="Liu X."/>
            <person name="Lenzi L."/>
            <person name="Haldenby T S."/>
            <person name="Uol C."/>
        </authorList>
    </citation>
    <scope>NUCLEOTIDE SEQUENCE</scope>
</reference>
<keyword evidence="9" id="KW-0862">Zinc</keyword>
<dbReference type="GO" id="GO:0005634">
    <property type="term" value="C:nucleus"/>
    <property type="evidence" value="ECO:0007669"/>
    <property type="project" value="UniProtKB-SubCell"/>
</dbReference>
<dbReference type="SUPFAM" id="SSF56300">
    <property type="entry name" value="Metallo-dependent phosphatases"/>
    <property type="match status" value="1"/>
</dbReference>
<keyword evidence="6" id="KW-0507">mRNA processing</keyword>
<dbReference type="SMART" id="SM01124">
    <property type="entry name" value="DBR1"/>
    <property type="match status" value="1"/>
</dbReference>
<keyword evidence="11" id="KW-0464">Manganese</keyword>
<evidence type="ECO:0000256" key="5">
    <source>
        <dbReference type="ARBA" id="ARBA00006045"/>
    </source>
</evidence>
<feature type="region of interest" description="Disordered" evidence="13">
    <location>
        <begin position="473"/>
        <end position="645"/>
    </location>
</feature>
<feature type="compositionally biased region" description="Acidic residues" evidence="13">
    <location>
        <begin position="673"/>
        <end position="683"/>
    </location>
</feature>
<comment type="cofactor">
    <cofactor evidence="3">
        <name>Fe(2+)</name>
        <dbReference type="ChEBI" id="CHEBI:29033"/>
    </cofactor>
</comment>
<evidence type="ECO:0000256" key="3">
    <source>
        <dbReference type="ARBA" id="ARBA00001954"/>
    </source>
</evidence>
<dbReference type="CDD" id="cd00844">
    <property type="entry name" value="MPP_Dbr1_N"/>
    <property type="match status" value="1"/>
</dbReference>
<comment type="subcellular location">
    <subcellularLocation>
        <location evidence="4">Nucleus</location>
    </subcellularLocation>
</comment>
<evidence type="ECO:0000256" key="9">
    <source>
        <dbReference type="ARBA" id="ARBA00022833"/>
    </source>
</evidence>
<dbReference type="Proteomes" id="UP001497525">
    <property type="component" value="Unassembled WGS sequence"/>
</dbReference>
<name>A0AAV2U1D2_CALDB</name>
<dbReference type="PANTHER" id="PTHR12849">
    <property type="entry name" value="RNA LARIAT DEBRANCHING ENZYME"/>
    <property type="match status" value="1"/>
</dbReference>
<feature type="compositionally biased region" description="Polar residues" evidence="13">
    <location>
        <begin position="574"/>
        <end position="584"/>
    </location>
</feature>
<evidence type="ECO:0000313" key="15">
    <source>
        <dbReference type="EMBL" id="CAL5141744.1"/>
    </source>
</evidence>
<dbReference type="EMBL" id="CAXLJL010000933">
    <property type="protein sequence ID" value="CAL5141744.1"/>
    <property type="molecule type" value="Genomic_DNA"/>
</dbReference>
<protein>
    <recommendedName>
        <fullName evidence="14">Lariat debranching enzyme C-terminal domain-containing protein</fullName>
    </recommendedName>
</protein>
<dbReference type="InterPro" id="IPR029052">
    <property type="entry name" value="Metallo-depent_PP-like"/>
</dbReference>
<comment type="cofactor">
    <cofactor evidence="2">
        <name>Zn(2+)</name>
        <dbReference type="ChEBI" id="CHEBI:29105"/>
    </cofactor>
</comment>
<dbReference type="GO" id="GO:0000398">
    <property type="term" value="P:mRNA splicing, via spliceosome"/>
    <property type="evidence" value="ECO:0007669"/>
    <property type="project" value="TreeGrafter"/>
</dbReference>
<evidence type="ECO:0000256" key="11">
    <source>
        <dbReference type="ARBA" id="ARBA00023211"/>
    </source>
</evidence>
<dbReference type="AlphaFoldDB" id="A0AAV2U1D2"/>
<evidence type="ECO:0000256" key="1">
    <source>
        <dbReference type="ARBA" id="ARBA00001936"/>
    </source>
</evidence>
<feature type="compositionally biased region" description="Basic and acidic residues" evidence="13">
    <location>
        <begin position="317"/>
        <end position="339"/>
    </location>
</feature>
<sequence length="683" mass="76527">MVRICVTGCLHGELDKVYSDIAAAEEVSGSKTDLVLCCGDFQSLRNPDDLSSMSVPPKYYAMGDFWRYYAEEMRAPILTLFIGGNHEASGYLQELPYGGWVAPNIWYMGYAGVVQFAGLRIAGLSGIYKQHDYTMGHYEHPPYTEATKRSVYHLRNLEVFRLGQIRRPVDIVLSHDWPRGIYHYGNVGQLVRRKGHFRDEINSDSLGSPPAEQLLCRLRPRYWFSAHLHCKFPAIVEHWDSTPDKTRITRFLALDKCLPKRDYLQFLDVEPESIIGSSGPLHVKRAPQTQDTGTEQKDEDEPFIVSDKLPSPSPTSHPDKSPRISDEEARSEDGRHESRLDSKRLFLDPEWLCVLRSTNHLMCINKVPCILPGRNVGERCDFSATNAEIRALFEPFGGEFAVPDNFERTAPLYKPNENNDANPVTSTPRGLMAGNKPMQIFSNPQTELMCAMLDLVNPNAVLLGRESYSLSELSSQLEAKKVEETEDDDEEEEEDREAKEQENEDAEPDVVAESVTAAEKTSPDLVEEKPENTDLPADESGWASAEYSRIQKETVEYDPLETTTVSNGAVYPTTLPNPVSSNPEELQLEDSTDEEEYELENNVASDKAVAENPQHSTERYSPQPVGEYFTGPDDSPDSESVGNYGCVGQSGYVPFVPAGKKAPNPEEIVLSTNDEDDVDYTSV</sequence>
<evidence type="ECO:0000256" key="13">
    <source>
        <dbReference type="SAM" id="MobiDB-lite"/>
    </source>
</evidence>
<evidence type="ECO:0000256" key="7">
    <source>
        <dbReference type="ARBA" id="ARBA00022723"/>
    </source>
</evidence>
<evidence type="ECO:0000256" key="4">
    <source>
        <dbReference type="ARBA" id="ARBA00004123"/>
    </source>
</evidence>
<evidence type="ECO:0000259" key="14">
    <source>
        <dbReference type="SMART" id="SM01124"/>
    </source>
</evidence>
<keyword evidence="12" id="KW-0539">Nucleus</keyword>
<evidence type="ECO:0000256" key="12">
    <source>
        <dbReference type="ARBA" id="ARBA00023242"/>
    </source>
</evidence>
<accession>A0AAV2U1D2</accession>